<dbReference type="EMBL" id="CP011546">
    <property type="protein sequence ID" value="AKK11473.1"/>
    <property type="molecule type" value="Genomic_DNA"/>
</dbReference>
<evidence type="ECO:0000259" key="2">
    <source>
        <dbReference type="Pfam" id="PF21531"/>
    </source>
</evidence>
<sequence length="132" mass="14088">MADSPLVVLVHSSPVTTKITAVLADEELLTLGEVAERLSVPVTKVGDVLNAHKLAAVTIDGRRYIPAALLAEGRLSKFVAGAITVLIDGGYDDEEILAYLFTEDETLPGRPIDALHGHGAREVIRRAQAMGY</sequence>
<reference evidence="3 4" key="1">
    <citation type="journal article" date="2015" name="Genome Announc.">
        <title>Virulence Factor Genes Detected in the Complete Genome Sequence of Corynebacterium uterequi DSM 45634, Isolated from the Uterus of a Maiden Mare.</title>
        <authorList>
            <person name="Ruckert C."/>
            <person name="Kriete M."/>
            <person name="Jaenicke S."/>
            <person name="Winkler A."/>
            <person name="Tauch A."/>
        </authorList>
    </citation>
    <scope>NUCLEOTIDE SEQUENCE [LARGE SCALE GENOMIC DNA]</scope>
    <source>
        <strain evidence="3 4">DSM 45634</strain>
    </source>
</reference>
<dbReference type="Pfam" id="PF18367">
    <property type="entry name" value="Rv2175c_C"/>
    <property type="match status" value="1"/>
</dbReference>
<dbReference type="Pfam" id="PF21531">
    <property type="entry name" value="Rv2175c_wHTH"/>
    <property type="match status" value="1"/>
</dbReference>
<dbReference type="GO" id="GO:0003677">
    <property type="term" value="F:DNA binding"/>
    <property type="evidence" value="ECO:0007669"/>
    <property type="project" value="InterPro"/>
</dbReference>
<name>A0A0G3HHQ8_9CORY</name>
<evidence type="ECO:0000313" key="4">
    <source>
        <dbReference type="Proteomes" id="UP000035548"/>
    </source>
</evidence>
<evidence type="ECO:0000259" key="1">
    <source>
        <dbReference type="Pfam" id="PF18367"/>
    </source>
</evidence>
<dbReference type="InterPro" id="IPR048576">
    <property type="entry name" value="Rv2175c_wHTH"/>
</dbReference>
<organism evidence="3 4">
    <name type="scientific">Corynebacterium uterequi</name>
    <dbReference type="NCBI Taxonomy" id="1072256"/>
    <lineage>
        <taxon>Bacteria</taxon>
        <taxon>Bacillati</taxon>
        <taxon>Actinomycetota</taxon>
        <taxon>Actinomycetes</taxon>
        <taxon>Mycobacteriales</taxon>
        <taxon>Corynebacteriaceae</taxon>
        <taxon>Corynebacterium</taxon>
    </lineage>
</organism>
<dbReference type="Proteomes" id="UP000035548">
    <property type="component" value="Chromosome"/>
</dbReference>
<feature type="domain" description="DNA-binding protein Rv2175c wHTH" evidence="2">
    <location>
        <begin position="21"/>
        <end position="70"/>
    </location>
</feature>
<dbReference type="InterPro" id="IPR041098">
    <property type="entry name" value="Rv2175c_C"/>
</dbReference>
<dbReference type="KEGG" id="cut:CUTER_07420"/>
<feature type="domain" description="Rv2175c C-terminal" evidence="1">
    <location>
        <begin position="78"/>
        <end position="131"/>
    </location>
</feature>
<evidence type="ECO:0000313" key="3">
    <source>
        <dbReference type="EMBL" id="AKK11473.1"/>
    </source>
</evidence>
<gene>
    <name evidence="3" type="ORF">CUTER_07420</name>
</gene>
<accession>A0A0G3HHQ8</accession>
<protein>
    <submittedName>
        <fullName evidence="3">Uncharacterized protein</fullName>
    </submittedName>
</protein>
<keyword evidence="4" id="KW-1185">Reference proteome</keyword>
<dbReference type="STRING" id="1072256.CUTER_07420"/>
<reference evidence="4" key="2">
    <citation type="submission" date="2015-05" db="EMBL/GenBank/DDBJ databases">
        <title>Complete genome sequence of Corynebacterium uterequi DSM 45634, isolated from the uterus of a maiden mare.</title>
        <authorList>
            <person name="Ruckert C."/>
            <person name="Albersmeier A."/>
            <person name="Winkler A."/>
            <person name="Tauch A."/>
        </authorList>
    </citation>
    <scope>NUCLEOTIDE SEQUENCE [LARGE SCALE GENOMIC DNA]</scope>
    <source>
        <strain evidence="4">DSM 45634</strain>
    </source>
</reference>
<dbReference type="AlphaFoldDB" id="A0A0G3HHQ8"/>
<dbReference type="PATRIC" id="fig|1072256.5.peg.1467"/>
<proteinExistence type="predicted"/>